<protein>
    <submittedName>
        <fullName evidence="1">Uncharacterized protein</fullName>
    </submittedName>
</protein>
<accession>A0ABY8CWX4</accession>
<evidence type="ECO:0000313" key="1">
    <source>
        <dbReference type="EMBL" id="WEX81238.1"/>
    </source>
</evidence>
<dbReference type="RefSeq" id="WP_280731978.1">
    <property type="nucleotide sequence ID" value="NZ_CP120367.1"/>
</dbReference>
<proteinExistence type="predicted"/>
<reference evidence="1 2" key="1">
    <citation type="submission" date="2023-03" db="EMBL/GenBank/DDBJ databases">
        <authorList>
            <person name="Kaur S."/>
            <person name="Espinosa-Saiz D."/>
            <person name="Velazquez E."/>
            <person name="Menendez E."/>
            <person name="diCenzo G.C."/>
        </authorList>
    </citation>
    <scope>NUCLEOTIDE SEQUENCE [LARGE SCALE GENOMIC DNA]</scope>
    <source>
        <strain evidence="1 2">LMG 27395</strain>
    </source>
</reference>
<dbReference type="Proteomes" id="UP001235547">
    <property type="component" value="Chromosome 2"/>
</dbReference>
<organism evidence="1 2">
    <name type="scientific">Sinorhizobium numidicum</name>
    <dbReference type="NCBI Taxonomy" id="680248"/>
    <lineage>
        <taxon>Bacteria</taxon>
        <taxon>Pseudomonadati</taxon>
        <taxon>Pseudomonadota</taxon>
        <taxon>Alphaproteobacteria</taxon>
        <taxon>Hyphomicrobiales</taxon>
        <taxon>Rhizobiaceae</taxon>
        <taxon>Sinorhizobium/Ensifer group</taxon>
        <taxon>Sinorhizobium</taxon>
    </lineage>
</organism>
<evidence type="ECO:0000313" key="2">
    <source>
        <dbReference type="Proteomes" id="UP001235547"/>
    </source>
</evidence>
<sequence>MAWYVISYDIKKTTQDPHSEFLNQADSVGWKVWVYSGTVKKWYRLPNTTLVGAFANRDAALKAFKNAIASTSKALGIAVTVEKFFLSACASTLFNSDVIVDD</sequence>
<name>A0ABY8CWX4_9HYPH</name>
<dbReference type="EMBL" id="CP120370">
    <property type="protein sequence ID" value="WEX81238.1"/>
    <property type="molecule type" value="Genomic_DNA"/>
</dbReference>
<gene>
    <name evidence="1" type="ORF">PYH38_000630</name>
</gene>
<keyword evidence="2" id="KW-1185">Reference proteome</keyword>